<gene>
    <name evidence="1" type="ORF">EZ315_12180</name>
</gene>
<evidence type="ECO:0000313" key="1">
    <source>
        <dbReference type="EMBL" id="TGG36591.1"/>
    </source>
</evidence>
<dbReference type="GO" id="GO:0051276">
    <property type="term" value="P:chromosome organization"/>
    <property type="evidence" value="ECO:0007669"/>
    <property type="project" value="InterPro"/>
</dbReference>
<organism evidence="1 2">
    <name type="scientific">Duncaniella freteri</name>
    <dbReference type="NCBI Taxonomy" id="2530391"/>
    <lineage>
        <taxon>Bacteria</taxon>
        <taxon>Pseudomonadati</taxon>
        <taxon>Bacteroidota</taxon>
        <taxon>Bacteroidia</taxon>
        <taxon>Bacteroidales</taxon>
        <taxon>Muribaculaceae</taxon>
        <taxon>Duncaniella</taxon>
    </lineage>
</organism>
<dbReference type="RefSeq" id="WP_135472312.1">
    <property type="nucleotide sequence ID" value="NZ_SJSA01000002.1"/>
</dbReference>
<accession>A0A4Z0V516</accession>
<reference evidence="1 2" key="1">
    <citation type="submission" date="2019-02" db="EMBL/GenBank/DDBJ databases">
        <title>Isolation and identification of novel species under the genus Muribaculum.</title>
        <authorList>
            <person name="Miyake S."/>
            <person name="Ding Y."/>
            <person name="Low A."/>
            <person name="Soh M."/>
            <person name="Seedorf H."/>
        </authorList>
    </citation>
    <scope>NUCLEOTIDE SEQUENCE [LARGE SCALE GENOMIC DNA]</scope>
    <source>
        <strain evidence="1 2">TLL-A3</strain>
    </source>
</reference>
<evidence type="ECO:0000313" key="2">
    <source>
        <dbReference type="Proteomes" id="UP000297635"/>
    </source>
</evidence>
<protein>
    <submittedName>
        <fullName evidence="1">Terminase small subunit</fullName>
    </submittedName>
</protein>
<dbReference type="Gene3D" id="1.10.10.1400">
    <property type="entry name" value="Terminase, small subunit, N-terminal DNA-binding domain, HTH motif"/>
    <property type="match status" value="1"/>
</dbReference>
<comment type="caution">
    <text evidence="1">The sequence shown here is derived from an EMBL/GenBank/DDBJ whole genome shotgun (WGS) entry which is preliminary data.</text>
</comment>
<dbReference type="Proteomes" id="UP000297635">
    <property type="component" value="Unassembled WGS sequence"/>
</dbReference>
<proteinExistence type="predicted"/>
<dbReference type="GeneID" id="82150549"/>
<dbReference type="AlphaFoldDB" id="A0A4Z0V516"/>
<keyword evidence="2" id="KW-1185">Reference proteome</keyword>
<sequence length="185" mass="21285">MAKKEKQQRISQERRLTEKQERFCQFYLDTDGNASEAYRMAYDTSNMQPETIWSNASRLLASSKVATRINEIRAERAARSRIEREKVEQVLMDIVTADPNDLYIVDAKTGRIKMKTPSQLPKRMRNALKKIKNNKGVVEYELNGRVEAARLLGSWNGWDAPKEVNVNNTGNMTNEIRIGFGDDQD</sequence>
<dbReference type="EMBL" id="SJSA01000002">
    <property type="protein sequence ID" value="TGG36591.1"/>
    <property type="molecule type" value="Genomic_DNA"/>
</dbReference>
<dbReference type="Pfam" id="PF03592">
    <property type="entry name" value="Terminase_2"/>
    <property type="match status" value="1"/>
</dbReference>
<name>A0A4Z0V516_9BACT</name>
<dbReference type="InterPro" id="IPR005335">
    <property type="entry name" value="Terminase_ssu"/>
</dbReference>
<dbReference type="InterPro" id="IPR038713">
    <property type="entry name" value="Terminase_Gp1_N_sf"/>
</dbReference>